<dbReference type="Pfam" id="PF00300">
    <property type="entry name" value="His_Phos_1"/>
    <property type="match status" value="1"/>
</dbReference>
<dbReference type="PROSITE" id="PS00175">
    <property type="entry name" value="PG_MUTASE"/>
    <property type="match status" value="1"/>
</dbReference>
<feature type="active site" description="Proton donor/acceptor" evidence="2">
    <location>
        <position position="88"/>
    </location>
</feature>
<evidence type="ECO:0000256" key="1">
    <source>
        <dbReference type="ARBA" id="ARBA00022801"/>
    </source>
</evidence>
<feature type="region of interest" description="Disordered" evidence="4">
    <location>
        <begin position="204"/>
        <end position="223"/>
    </location>
</feature>
<dbReference type="InterPro" id="IPR051695">
    <property type="entry name" value="Phosphoglycerate_Mutase"/>
</dbReference>
<name>A0A1Y2FZ32_9BASI</name>
<dbReference type="SMART" id="SM00855">
    <property type="entry name" value="PGAM"/>
    <property type="match status" value="1"/>
</dbReference>
<dbReference type="InterPro" id="IPR001345">
    <property type="entry name" value="PG/BPGM_mutase_AS"/>
</dbReference>
<dbReference type="Gene3D" id="3.40.50.1240">
    <property type="entry name" value="Phosphoglycerate mutase-like"/>
    <property type="match status" value="1"/>
</dbReference>
<evidence type="ECO:0000256" key="3">
    <source>
        <dbReference type="PIRSR" id="PIRSR613078-2"/>
    </source>
</evidence>
<dbReference type="InParanoid" id="A0A1Y2FZ32"/>
<dbReference type="AlphaFoldDB" id="A0A1Y2FZ32"/>
<dbReference type="CDD" id="cd07067">
    <property type="entry name" value="HP_PGM_like"/>
    <property type="match status" value="1"/>
</dbReference>
<evidence type="ECO:0000313" key="6">
    <source>
        <dbReference type="Proteomes" id="UP000193467"/>
    </source>
</evidence>
<feature type="region of interest" description="Disordered" evidence="4">
    <location>
        <begin position="273"/>
        <end position="295"/>
    </location>
</feature>
<organism evidence="5 6">
    <name type="scientific">Leucosporidium creatinivorum</name>
    <dbReference type="NCBI Taxonomy" id="106004"/>
    <lineage>
        <taxon>Eukaryota</taxon>
        <taxon>Fungi</taxon>
        <taxon>Dikarya</taxon>
        <taxon>Basidiomycota</taxon>
        <taxon>Pucciniomycotina</taxon>
        <taxon>Microbotryomycetes</taxon>
        <taxon>Leucosporidiales</taxon>
        <taxon>Leucosporidium</taxon>
    </lineage>
</organism>
<dbReference type="GO" id="GO:0004331">
    <property type="term" value="F:fructose-2,6-bisphosphate 2-phosphatase activity"/>
    <property type="evidence" value="ECO:0007669"/>
    <property type="project" value="TreeGrafter"/>
</dbReference>
<accession>A0A1Y2FZ32</accession>
<feature type="compositionally biased region" description="Low complexity" evidence="4">
    <location>
        <begin position="231"/>
        <end position="240"/>
    </location>
</feature>
<dbReference type="InterPro" id="IPR029033">
    <property type="entry name" value="His_PPase_superfam"/>
</dbReference>
<evidence type="ECO:0000313" key="5">
    <source>
        <dbReference type="EMBL" id="ORY88465.1"/>
    </source>
</evidence>
<evidence type="ECO:0000256" key="2">
    <source>
        <dbReference type="PIRSR" id="PIRSR613078-1"/>
    </source>
</evidence>
<evidence type="ECO:0000256" key="4">
    <source>
        <dbReference type="SAM" id="MobiDB-lite"/>
    </source>
</evidence>
<dbReference type="GO" id="GO:0043456">
    <property type="term" value="P:regulation of pentose-phosphate shunt"/>
    <property type="evidence" value="ECO:0007669"/>
    <property type="project" value="TreeGrafter"/>
</dbReference>
<feature type="binding site" evidence="3">
    <location>
        <position position="60"/>
    </location>
    <ligand>
        <name>substrate</name>
    </ligand>
</feature>
<dbReference type="OrthoDB" id="354304at2759"/>
<sequence>MPRIYVTMIRHGESMDNLTSVWAGHRDASLSNHGYNQSMRLGKHFEDVPITAIYASDLSRAFTTAKNVHKQNKTNPPPPLTVSPLLREQFFGLAEGEPWDAGRFSSTHLPWEDHRKFKLAPHAESLNDVGRRADWVLREFVLPHLLLAEQEGTEDQHVVLVAHGIWLSEMMFAFKRAEQPGVRFVKTSSYQNTAWSRLEIEVVSKGEEASTAGEAGGLEKPRVGEEIVTPAAPSEAAPSHADAHEDNSTVSTFTPDEETIPLPSEIAALRSTLPNVPPRHPSLPPPHPHSASANDAAVEPTFPIPRLKLKVLATNQAEHLEGLVRTKGGVGSSEWDEKQRGLKEFFAGGGSLHGEEEGGKL</sequence>
<dbReference type="STRING" id="106004.A0A1Y2FZ32"/>
<keyword evidence="1" id="KW-0378">Hydrolase</keyword>
<dbReference type="GO" id="GO:0045820">
    <property type="term" value="P:negative regulation of glycolytic process"/>
    <property type="evidence" value="ECO:0007669"/>
    <property type="project" value="TreeGrafter"/>
</dbReference>
<dbReference type="PANTHER" id="PTHR46517:SF1">
    <property type="entry name" value="FRUCTOSE-2,6-BISPHOSPHATASE TIGAR"/>
    <property type="match status" value="1"/>
</dbReference>
<dbReference type="SUPFAM" id="SSF53254">
    <property type="entry name" value="Phosphoglycerate mutase-like"/>
    <property type="match status" value="1"/>
</dbReference>
<dbReference type="InterPro" id="IPR013078">
    <property type="entry name" value="His_Pase_superF_clade-1"/>
</dbReference>
<feature type="compositionally biased region" description="Pro residues" evidence="4">
    <location>
        <begin position="275"/>
        <end position="288"/>
    </location>
</feature>
<proteinExistence type="predicted"/>
<dbReference type="Proteomes" id="UP000193467">
    <property type="component" value="Unassembled WGS sequence"/>
</dbReference>
<dbReference type="EMBL" id="MCGR01000010">
    <property type="protein sequence ID" value="ORY88465.1"/>
    <property type="molecule type" value="Genomic_DNA"/>
</dbReference>
<dbReference type="PANTHER" id="PTHR46517">
    <property type="entry name" value="FRUCTOSE-2,6-BISPHOSPHATASE TIGAR"/>
    <property type="match status" value="1"/>
</dbReference>
<comment type="caution">
    <text evidence="5">The sequence shown here is derived from an EMBL/GenBank/DDBJ whole genome shotgun (WGS) entry which is preliminary data.</text>
</comment>
<gene>
    <name evidence="5" type="ORF">BCR35DRAFT_301607</name>
</gene>
<protein>
    <submittedName>
        <fullName evidence="5">Histidine phosphatase superfamily</fullName>
    </submittedName>
</protein>
<keyword evidence="6" id="KW-1185">Reference proteome</keyword>
<feature type="region of interest" description="Disordered" evidence="4">
    <location>
        <begin position="231"/>
        <end position="257"/>
    </location>
</feature>
<feature type="active site" description="Tele-phosphohistidine intermediate" evidence="2">
    <location>
        <position position="11"/>
    </location>
</feature>
<reference evidence="5 6" key="1">
    <citation type="submission" date="2016-07" db="EMBL/GenBank/DDBJ databases">
        <title>Pervasive Adenine N6-methylation of Active Genes in Fungi.</title>
        <authorList>
            <consortium name="DOE Joint Genome Institute"/>
            <person name="Mondo S.J."/>
            <person name="Dannebaum R.O."/>
            <person name="Kuo R.C."/>
            <person name="Labutti K."/>
            <person name="Haridas S."/>
            <person name="Kuo A."/>
            <person name="Salamov A."/>
            <person name="Ahrendt S.R."/>
            <person name="Lipzen A."/>
            <person name="Sullivan W."/>
            <person name="Andreopoulos W.B."/>
            <person name="Clum A."/>
            <person name="Lindquist E."/>
            <person name="Daum C."/>
            <person name="Ramamoorthy G.K."/>
            <person name="Gryganskyi A."/>
            <person name="Culley D."/>
            <person name="Magnuson J.K."/>
            <person name="James T.Y."/>
            <person name="O'Malley M.A."/>
            <person name="Stajich J.E."/>
            <person name="Spatafora J.W."/>
            <person name="Visel A."/>
            <person name="Grigoriev I.V."/>
        </authorList>
    </citation>
    <scope>NUCLEOTIDE SEQUENCE [LARGE SCALE GENOMIC DNA]</scope>
    <source>
        <strain evidence="5 6">62-1032</strain>
    </source>
</reference>
<feature type="binding site" evidence="3">
    <location>
        <begin position="10"/>
        <end position="17"/>
    </location>
    <ligand>
        <name>substrate</name>
    </ligand>
</feature>
<dbReference type="GO" id="GO:0005829">
    <property type="term" value="C:cytosol"/>
    <property type="evidence" value="ECO:0007669"/>
    <property type="project" value="TreeGrafter"/>
</dbReference>